<dbReference type="InterPro" id="IPR003010">
    <property type="entry name" value="C-N_Hydrolase"/>
</dbReference>
<organism evidence="3">
    <name type="scientific">Yersinia enterocolitica W22703</name>
    <dbReference type="NCBI Taxonomy" id="913028"/>
    <lineage>
        <taxon>Bacteria</taxon>
        <taxon>Pseudomonadati</taxon>
        <taxon>Pseudomonadota</taxon>
        <taxon>Gammaproteobacteria</taxon>
        <taxon>Enterobacterales</taxon>
        <taxon>Yersiniaceae</taxon>
        <taxon>Yersinia</taxon>
    </lineage>
</organism>
<dbReference type="PROSITE" id="PS50263">
    <property type="entry name" value="CN_HYDROLASE"/>
    <property type="match status" value="2"/>
</dbReference>
<dbReference type="SUPFAM" id="SSF56317">
    <property type="entry name" value="Carbon-nitrogen hydrolase"/>
    <property type="match status" value="2"/>
</dbReference>
<feature type="domain" description="CN hydrolase" evidence="2">
    <location>
        <begin position="10"/>
        <end position="246"/>
    </location>
</feature>
<keyword evidence="1 3" id="KW-0378">Hydrolase</keyword>
<gene>
    <name evidence="3" type="ORF">YEW_KP45220</name>
</gene>
<protein>
    <recommendedName>
        <fullName evidence="2">CN hydrolase domain-containing protein</fullName>
    </recommendedName>
</protein>
<dbReference type="PANTHER" id="PTHR43674:SF2">
    <property type="entry name" value="BETA-UREIDOPROPIONASE"/>
    <property type="match status" value="1"/>
</dbReference>
<evidence type="ECO:0000256" key="1">
    <source>
        <dbReference type="ARBA" id="ARBA00022801"/>
    </source>
</evidence>
<dbReference type="AlphaFoldDB" id="F4MVQ3"/>
<evidence type="ECO:0000313" key="3">
    <source>
        <dbReference type="EMBL" id="CBX69911.1"/>
    </source>
</evidence>
<dbReference type="InterPro" id="IPR050345">
    <property type="entry name" value="Aliph_Amidase/BUP"/>
</dbReference>
<name>F4MVQ3_YEREN</name>
<feature type="domain" description="CN hydrolase" evidence="2">
    <location>
        <begin position="298"/>
        <end position="549"/>
    </location>
</feature>
<dbReference type="Gene3D" id="3.60.110.10">
    <property type="entry name" value="Carbon-nitrogen hydrolase"/>
    <property type="match status" value="2"/>
</dbReference>
<dbReference type="InterPro" id="IPR036526">
    <property type="entry name" value="C-N_Hydrolase_sf"/>
</dbReference>
<reference evidence="3" key="1">
    <citation type="journal article" date="2011" name="BMC Genomics">
        <title>Shotgun sequencing of Yersinia enterocolitica strain W22703 (biotype 2, serotype O:9): genomic evidence for oscillation between invertebrates and mammals.</title>
        <authorList>
            <person name="Fuchs T.M."/>
            <person name="Brandt K."/>
            <person name="Starke M."/>
            <person name="Rattei T."/>
        </authorList>
    </citation>
    <scope>NUCLEOTIDE SEQUENCE</scope>
</reference>
<dbReference type="GO" id="GO:0016811">
    <property type="term" value="F:hydrolase activity, acting on carbon-nitrogen (but not peptide) bonds, in linear amides"/>
    <property type="evidence" value="ECO:0007669"/>
    <property type="project" value="TreeGrafter"/>
</dbReference>
<sequence length="581" mass="64398">MRIIMSIAPYLAAAIQFEPLMFAKEANLHQLLVLVEQAAQKGARLITTPEMATTGYCWFDRQEIAPMVETVPGESTARFTELAQRYQCYIVLGMPEVEPQTALYYNSAVLIGPQGVIGCHRKSHPYISEPKWAAAGDVGHQVFDTPLGRIGMLVCMDIHFPETTRLLALDGVDVICHISNWLAERTPAPYWISRAMENGCYLLESNRWGLERGVQFSGGSCIIEPDGNIAAVVDNGDGIAYAEIDINRSRQRRVLGELVFDQRRPDYYQSLLSDSFLWNPQDFFGLYGQQPLPPGKQSRITVAQFCSTAQVEGNLATIIAMTEEAVLQQSSELIVFPELALTGYLAGAAHAQTKDGPAVQALARLAMTLRVYLVVGMAEKRQDKYYNTQILFGPEGVIGTYRQIHLSQAQQQWASAGEHWRVFDTALGRIGLLLGHDALLPESARILALMGCDIIACSAALPAGFTAAHQGSTVVQSYPIPTGADPLHWHLFRTRAGENNLYLAFANAIDDSNERGGYSGIFGPETFTFPRHERLLWQETQTVTQTIDTRSLAGSPYPTNVVRRKDLVAMRQPHHYKPLLK</sequence>
<accession>F4MVQ3</accession>
<dbReference type="EMBL" id="FR718510">
    <property type="protein sequence ID" value="CBX69911.1"/>
    <property type="molecule type" value="Genomic_DNA"/>
</dbReference>
<proteinExistence type="predicted"/>
<dbReference type="Pfam" id="PF00795">
    <property type="entry name" value="CN_hydrolase"/>
    <property type="match status" value="2"/>
</dbReference>
<dbReference type="PANTHER" id="PTHR43674">
    <property type="entry name" value="NITRILASE C965.09-RELATED"/>
    <property type="match status" value="1"/>
</dbReference>
<evidence type="ECO:0000259" key="2">
    <source>
        <dbReference type="PROSITE" id="PS50263"/>
    </source>
</evidence>